<dbReference type="Proteomes" id="UP000663843">
    <property type="component" value="Unassembled WGS sequence"/>
</dbReference>
<keyword evidence="4" id="KW-0802">TPR repeat</keyword>
<dbReference type="SMART" id="SM00028">
    <property type="entry name" value="TPR"/>
    <property type="match status" value="5"/>
</dbReference>
<name>A0A8H2XEU2_9AGAM</name>
<dbReference type="EMBL" id="CAJMWT010001804">
    <property type="protein sequence ID" value="CAE6420491.1"/>
    <property type="molecule type" value="Genomic_DNA"/>
</dbReference>
<dbReference type="InterPro" id="IPR036869">
    <property type="entry name" value="J_dom_sf"/>
</dbReference>
<evidence type="ECO:0000256" key="2">
    <source>
        <dbReference type="ARBA" id="ARBA00022729"/>
    </source>
</evidence>
<evidence type="ECO:0000256" key="1">
    <source>
        <dbReference type="ARBA" id="ARBA00004240"/>
    </source>
</evidence>
<feature type="compositionally biased region" description="Gly residues" evidence="5">
    <location>
        <begin position="503"/>
        <end position="515"/>
    </location>
</feature>
<organism evidence="8 9">
    <name type="scientific">Rhizoctonia solani</name>
    <dbReference type="NCBI Taxonomy" id="456999"/>
    <lineage>
        <taxon>Eukaryota</taxon>
        <taxon>Fungi</taxon>
        <taxon>Dikarya</taxon>
        <taxon>Basidiomycota</taxon>
        <taxon>Agaricomycotina</taxon>
        <taxon>Agaricomycetes</taxon>
        <taxon>Cantharellales</taxon>
        <taxon>Ceratobasidiaceae</taxon>
        <taxon>Rhizoctonia</taxon>
    </lineage>
</organism>
<evidence type="ECO:0000256" key="3">
    <source>
        <dbReference type="ARBA" id="ARBA00022824"/>
    </source>
</evidence>
<dbReference type="Pfam" id="PF13432">
    <property type="entry name" value="TPR_16"/>
    <property type="match status" value="1"/>
</dbReference>
<dbReference type="Pfam" id="PF00226">
    <property type="entry name" value="DnaJ"/>
    <property type="match status" value="1"/>
</dbReference>
<reference evidence="8" key="1">
    <citation type="submission" date="2021-01" db="EMBL/GenBank/DDBJ databases">
        <authorList>
            <person name="Kaushik A."/>
        </authorList>
    </citation>
    <scope>NUCLEOTIDE SEQUENCE</scope>
    <source>
        <strain evidence="8">AG2-2IIIB</strain>
    </source>
</reference>
<dbReference type="Gene3D" id="1.25.40.10">
    <property type="entry name" value="Tetratricopeptide repeat domain"/>
    <property type="match status" value="1"/>
</dbReference>
<proteinExistence type="predicted"/>
<comment type="caution">
    <text evidence="8">The sequence shown here is derived from an EMBL/GenBank/DDBJ whole genome shotgun (WGS) entry which is preliminary data.</text>
</comment>
<protein>
    <recommendedName>
        <fullName evidence="7">J domain-containing protein</fullName>
    </recommendedName>
</protein>
<evidence type="ECO:0000259" key="7">
    <source>
        <dbReference type="PROSITE" id="PS50076"/>
    </source>
</evidence>
<dbReference type="AlphaFoldDB" id="A0A8H2XEU2"/>
<keyword evidence="2 6" id="KW-0732">Signal</keyword>
<dbReference type="CDD" id="cd06257">
    <property type="entry name" value="DnaJ"/>
    <property type="match status" value="1"/>
</dbReference>
<dbReference type="GO" id="GO:0051087">
    <property type="term" value="F:protein-folding chaperone binding"/>
    <property type="evidence" value="ECO:0007669"/>
    <property type="project" value="TreeGrafter"/>
</dbReference>
<sequence>MWIHYMLLAAAAAPSVLAGARPGSGTRPGAGNRPGARPVTRELRPLTRRGDVALAAGQFNDATRAYSEALELAPESYLLLYKRATAYMSQNQHSRALADLDKVLEFTGDEFDKALFMKARLFAQEGKWAEATKFANQYSTKNRGDAAAVDLLFAVTEGQVAHRNAEKAGKNKHWDICVAEATRALLTASHNSQLRELRANCALALGDLEQAAADLTRLTHIIAPTSHMFVRIANLTYFLLAPTPQALGTVKKCLQLDPDSKHCRNAHRVYKRFDKEQVYKRFDKEQSKLERLVDAQDWRNLAKLIVGNKGEGGLADLFDAALEEGTKHLHLPTSVVPKKHSLRRQRIYWAACKAYTALELPVKAEVWCDEVLHMDPEDPDALEGKAAGLMVKEEWEEAVRILEKAFEITGRTSRPIAERLEKARRLLKQSRNKDYYKVLGVSRDADEKTIKKAYRKATLKAHPDKGGSEAKMATVNEAYEVLSNPELRARFDNGDDPNDPTSGQGGHGFPGGFPGGSFQFQQGGGMPFQNMFFGRGGARGGQQQFQFQWS</sequence>
<dbReference type="Gene3D" id="1.10.287.110">
    <property type="entry name" value="DnaJ domain"/>
    <property type="match status" value="1"/>
</dbReference>
<dbReference type="InterPro" id="IPR001623">
    <property type="entry name" value="DnaJ_domain"/>
</dbReference>
<dbReference type="PROSITE" id="PS50005">
    <property type="entry name" value="TPR"/>
    <property type="match status" value="1"/>
</dbReference>
<dbReference type="InterPro" id="IPR011990">
    <property type="entry name" value="TPR-like_helical_dom_sf"/>
</dbReference>
<dbReference type="GO" id="GO:0005783">
    <property type="term" value="C:endoplasmic reticulum"/>
    <property type="evidence" value="ECO:0007669"/>
    <property type="project" value="UniProtKB-SubCell"/>
</dbReference>
<feature type="repeat" description="TPR" evidence="4">
    <location>
        <begin position="43"/>
        <end position="76"/>
    </location>
</feature>
<dbReference type="SMART" id="SM00271">
    <property type="entry name" value="DnaJ"/>
    <property type="match status" value="1"/>
</dbReference>
<dbReference type="PRINTS" id="PR00625">
    <property type="entry name" value="JDOMAIN"/>
</dbReference>
<dbReference type="PANTHER" id="PTHR44140:SF2">
    <property type="entry name" value="LD25575P"/>
    <property type="match status" value="1"/>
</dbReference>
<keyword evidence="3" id="KW-0256">Endoplasmic reticulum</keyword>
<dbReference type="SUPFAM" id="SSF46565">
    <property type="entry name" value="Chaperone J-domain"/>
    <property type="match status" value="1"/>
</dbReference>
<feature type="chain" id="PRO_5034157660" description="J domain-containing protein" evidence="6">
    <location>
        <begin position="19"/>
        <end position="550"/>
    </location>
</feature>
<dbReference type="PANTHER" id="PTHR44140">
    <property type="entry name" value="LD25575P"/>
    <property type="match status" value="1"/>
</dbReference>
<feature type="region of interest" description="Disordered" evidence="5">
    <location>
        <begin position="488"/>
        <end position="521"/>
    </location>
</feature>
<dbReference type="GO" id="GO:0051787">
    <property type="term" value="F:misfolded protein binding"/>
    <property type="evidence" value="ECO:0007669"/>
    <property type="project" value="TreeGrafter"/>
</dbReference>
<dbReference type="InterPro" id="IPR051727">
    <property type="entry name" value="DnaJ_C3_Co-chaperones"/>
</dbReference>
<evidence type="ECO:0000256" key="5">
    <source>
        <dbReference type="SAM" id="MobiDB-lite"/>
    </source>
</evidence>
<feature type="signal peptide" evidence="6">
    <location>
        <begin position="1"/>
        <end position="18"/>
    </location>
</feature>
<comment type="subcellular location">
    <subcellularLocation>
        <location evidence="1">Endoplasmic reticulum</location>
    </subcellularLocation>
</comment>
<accession>A0A8H2XEU2</accession>
<gene>
    <name evidence="8" type="ORF">RDB_LOCUS53116</name>
</gene>
<dbReference type="SUPFAM" id="SSF48452">
    <property type="entry name" value="TPR-like"/>
    <property type="match status" value="1"/>
</dbReference>
<evidence type="ECO:0000256" key="6">
    <source>
        <dbReference type="SAM" id="SignalP"/>
    </source>
</evidence>
<dbReference type="GO" id="GO:0034975">
    <property type="term" value="P:protein folding in endoplasmic reticulum"/>
    <property type="evidence" value="ECO:0007669"/>
    <property type="project" value="TreeGrafter"/>
</dbReference>
<evidence type="ECO:0000256" key="4">
    <source>
        <dbReference type="PROSITE-ProRule" id="PRU00339"/>
    </source>
</evidence>
<dbReference type="PROSITE" id="PS50076">
    <property type="entry name" value="DNAJ_2"/>
    <property type="match status" value="1"/>
</dbReference>
<evidence type="ECO:0000313" key="9">
    <source>
        <dbReference type="Proteomes" id="UP000663843"/>
    </source>
</evidence>
<evidence type="ECO:0000313" key="8">
    <source>
        <dbReference type="EMBL" id="CAE6420491.1"/>
    </source>
</evidence>
<feature type="domain" description="J" evidence="7">
    <location>
        <begin position="434"/>
        <end position="495"/>
    </location>
</feature>
<dbReference type="InterPro" id="IPR019734">
    <property type="entry name" value="TPR_rpt"/>
</dbReference>